<protein>
    <submittedName>
        <fullName evidence="2">Ribonucleases P/MRP protein subunit pop3</fullName>
    </submittedName>
</protein>
<evidence type="ECO:0000313" key="2">
    <source>
        <dbReference type="EMBL" id="TVY73210.1"/>
    </source>
</evidence>
<proteinExistence type="predicted"/>
<dbReference type="GO" id="GO:0006364">
    <property type="term" value="P:rRNA processing"/>
    <property type="evidence" value="ECO:0007669"/>
    <property type="project" value="InterPro"/>
</dbReference>
<dbReference type="PANTHER" id="PTHR28272">
    <property type="entry name" value="RIBONUCLEASES P/MRP PROTEIN SUBUNIT POP3"/>
    <property type="match status" value="1"/>
</dbReference>
<sequence length="260" mass="27898">MSLTKPTTTKETTTSKPMERKTKSAFQLDTPFTSVTWPSIPATQASTILELLLHLLTPLGHHRTHHTTPSKGKRALKRKRKSAPTEPVPVPSVPEISSFVVVGLNSITRHLELSSKATKPGTKSEEKDRNPGTVSETDENGEKPAKLAAIFTPPHSTLPAILHTHLPHLIATSSHPTRLIPLPLGADTRIAAALGLPRVSFIGLLEGAPWAGVLLGLVREVDVVAVPWLSEAKKGEYLGVKINAIETVVGVAKEKRGTVA</sequence>
<evidence type="ECO:0000313" key="3">
    <source>
        <dbReference type="Proteomes" id="UP000469558"/>
    </source>
</evidence>
<name>A0A8T9C2P3_9HELO</name>
<dbReference type="Pfam" id="PF08228">
    <property type="entry name" value="RNase_P_pop3"/>
    <property type="match status" value="1"/>
</dbReference>
<feature type="region of interest" description="Disordered" evidence="1">
    <location>
        <begin position="61"/>
        <end position="92"/>
    </location>
</feature>
<accession>A0A8T9C2P3</accession>
<dbReference type="OrthoDB" id="20109at2759"/>
<dbReference type="GO" id="GO:0005655">
    <property type="term" value="C:nucleolar ribonuclease P complex"/>
    <property type="evidence" value="ECO:0007669"/>
    <property type="project" value="TreeGrafter"/>
</dbReference>
<dbReference type="AlphaFoldDB" id="A0A8T9C2P3"/>
<dbReference type="GO" id="GO:0004526">
    <property type="term" value="F:ribonuclease P activity"/>
    <property type="evidence" value="ECO:0007669"/>
    <property type="project" value="TreeGrafter"/>
</dbReference>
<feature type="compositionally biased region" description="Low complexity" evidence="1">
    <location>
        <begin position="1"/>
        <end position="16"/>
    </location>
</feature>
<dbReference type="GO" id="GO:0005829">
    <property type="term" value="C:cytosol"/>
    <property type="evidence" value="ECO:0007669"/>
    <property type="project" value="TreeGrafter"/>
</dbReference>
<dbReference type="EMBL" id="QGMK01001152">
    <property type="protein sequence ID" value="TVY73210.1"/>
    <property type="molecule type" value="Genomic_DNA"/>
</dbReference>
<gene>
    <name evidence="2" type="primary">pop3</name>
    <name evidence="2" type="ORF">LSUE1_G006047</name>
</gene>
<dbReference type="GO" id="GO:0008033">
    <property type="term" value="P:tRNA processing"/>
    <property type="evidence" value="ECO:0007669"/>
    <property type="project" value="InterPro"/>
</dbReference>
<dbReference type="InterPro" id="IPR013241">
    <property type="entry name" value="RNase_P_Pop3"/>
</dbReference>
<comment type="caution">
    <text evidence="2">The sequence shown here is derived from an EMBL/GenBank/DDBJ whole genome shotgun (WGS) entry which is preliminary data.</text>
</comment>
<feature type="region of interest" description="Disordered" evidence="1">
    <location>
        <begin position="113"/>
        <end position="143"/>
    </location>
</feature>
<dbReference type="PANTHER" id="PTHR28272:SF1">
    <property type="entry name" value="RIBONUCLEASES P_MRP PROTEIN SUBUNIT POP3"/>
    <property type="match status" value="1"/>
</dbReference>
<feature type="compositionally biased region" description="Basic residues" evidence="1">
    <location>
        <begin position="61"/>
        <end position="82"/>
    </location>
</feature>
<keyword evidence="3" id="KW-1185">Reference proteome</keyword>
<reference evidence="2 3" key="1">
    <citation type="submission" date="2018-05" db="EMBL/GenBank/DDBJ databases">
        <title>Genome sequencing and assembly of the regulated plant pathogen Lachnellula willkommii and related sister species for the development of diagnostic species identification markers.</title>
        <authorList>
            <person name="Giroux E."/>
            <person name="Bilodeau G."/>
        </authorList>
    </citation>
    <scope>NUCLEOTIDE SEQUENCE [LARGE SCALE GENOMIC DNA]</scope>
    <source>
        <strain evidence="2 3">CBS 268.59</strain>
    </source>
</reference>
<feature type="region of interest" description="Disordered" evidence="1">
    <location>
        <begin position="1"/>
        <end position="25"/>
    </location>
</feature>
<dbReference type="GO" id="GO:0034965">
    <property type="term" value="P:intronic box C/D snoRNA processing"/>
    <property type="evidence" value="ECO:0007669"/>
    <property type="project" value="TreeGrafter"/>
</dbReference>
<evidence type="ECO:0000256" key="1">
    <source>
        <dbReference type="SAM" id="MobiDB-lite"/>
    </source>
</evidence>
<dbReference type="Proteomes" id="UP000469558">
    <property type="component" value="Unassembled WGS sequence"/>
</dbReference>
<dbReference type="GO" id="GO:0000172">
    <property type="term" value="C:ribonuclease MRP complex"/>
    <property type="evidence" value="ECO:0007669"/>
    <property type="project" value="TreeGrafter"/>
</dbReference>
<dbReference type="GO" id="GO:0000171">
    <property type="term" value="F:ribonuclease MRP activity"/>
    <property type="evidence" value="ECO:0007669"/>
    <property type="project" value="TreeGrafter"/>
</dbReference>
<organism evidence="2 3">
    <name type="scientific">Lachnellula suecica</name>
    <dbReference type="NCBI Taxonomy" id="602035"/>
    <lineage>
        <taxon>Eukaryota</taxon>
        <taxon>Fungi</taxon>
        <taxon>Dikarya</taxon>
        <taxon>Ascomycota</taxon>
        <taxon>Pezizomycotina</taxon>
        <taxon>Leotiomycetes</taxon>
        <taxon>Helotiales</taxon>
        <taxon>Lachnaceae</taxon>
        <taxon>Lachnellula</taxon>
    </lineage>
</organism>